<sequence>MFLEGITLGIIIGKLRGGRLGNIGRTNMKMWPLIIFALFIQFLPLFIGSYSWSGYIVPYAYIVSLGLILVCLIFNLDKKSLWIVSLGMLLNMVALILHKNAMPISMDLIKNTNYIQSISEINNNNLIKYIEFEKVEGISKYLGRFILIKRPYISSSIMSIGDILVSIGVLAFTQAQMLNNYYHNYSYSSRSRMIKFRYSGNK</sequence>
<evidence type="ECO:0000313" key="3">
    <source>
        <dbReference type="Proteomes" id="UP000216024"/>
    </source>
</evidence>
<dbReference type="InterPro" id="IPR035168">
    <property type="entry name" value="DUF5317"/>
</dbReference>
<dbReference type="EMBL" id="NIBG01000008">
    <property type="protein sequence ID" value="PAB59353.1"/>
    <property type="molecule type" value="Genomic_DNA"/>
</dbReference>
<dbReference type="Pfam" id="PF17248">
    <property type="entry name" value="DUF5317"/>
    <property type="match status" value="1"/>
</dbReference>
<evidence type="ECO:0008006" key="4">
    <source>
        <dbReference type="Google" id="ProtNLM"/>
    </source>
</evidence>
<keyword evidence="1" id="KW-1133">Transmembrane helix</keyword>
<dbReference type="OrthoDB" id="37447at2"/>
<reference evidence="2 3" key="1">
    <citation type="submission" date="2017-06" db="EMBL/GenBank/DDBJ databases">
        <title>Draft genome sequence of anaerobic fermentative bacterium Anaeromicrobium sediminis DY2726D isolated from West Pacific Ocean sediments.</title>
        <authorList>
            <person name="Zeng X."/>
        </authorList>
    </citation>
    <scope>NUCLEOTIDE SEQUENCE [LARGE SCALE GENOMIC DNA]</scope>
    <source>
        <strain evidence="2 3">DY2726D</strain>
    </source>
</reference>
<keyword evidence="3" id="KW-1185">Reference proteome</keyword>
<comment type="caution">
    <text evidence="2">The sequence shown here is derived from an EMBL/GenBank/DDBJ whole genome shotgun (WGS) entry which is preliminary data.</text>
</comment>
<evidence type="ECO:0000256" key="1">
    <source>
        <dbReference type="SAM" id="Phobius"/>
    </source>
</evidence>
<feature type="transmembrane region" description="Helical" evidence="1">
    <location>
        <begin position="56"/>
        <end position="74"/>
    </location>
</feature>
<dbReference type="AlphaFoldDB" id="A0A267MKM5"/>
<protein>
    <recommendedName>
        <fullName evidence="4">DUF5317 domain-containing protein</fullName>
    </recommendedName>
</protein>
<feature type="transmembrane region" description="Helical" evidence="1">
    <location>
        <begin position="81"/>
        <end position="98"/>
    </location>
</feature>
<gene>
    <name evidence="2" type="ORF">CCE28_10865</name>
</gene>
<dbReference type="RefSeq" id="WP_095133733.1">
    <property type="nucleotide sequence ID" value="NZ_NIBG01000008.1"/>
</dbReference>
<feature type="transmembrane region" description="Helical" evidence="1">
    <location>
        <begin position="30"/>
        <end position="50"/>
    </location>
</feature>
<proteinExistence type="predicted"/>
<accession>A0A267MKM5</accession>
<keyword evidence="1" id="KW-0812">Transmembrane</keyword>
<keyword evidence="1" id="KW-0472">Membrane</keyword>
<feature type="transmembrane region" description="Helical" evidence="1">
    <location>
        <begin position="152"/>
        <end position="172"/>
    </location>
</feature>
<dbReference type="Proteomes" id="UP000216024">
    <property type="component" value="Unassembled WGS sequence"/>
</dbReference>
<organism evidence="2 3">
    <name type="scientific">Anaeromicrobium sediminis</name>
    <dbReference type="NCBI Taxonomy" id="1478221"/>
    <lineage>
        <taxon>Bacteria</taxon>
        <taxon>Bacillati</taxon>
        <taxon>Bacillota</taxon>
        <taxon>Clostridia</taxon>
        <taxon>Peptostreptococcales</taxon>
        <taxon>Thermotaleaceae</taxon>
        <taxon>Anaeromicrobium</taxon>
    </lineage>
</organism>
<evidence type="ECO:0000313" key="2">
    <source>
        <dbReference type="EMBL" id="PAB59353.1"/>
    </source>
</evidence>
<name>A0A267MKM5_9FIRM</name>